<evidence type="ECO:0000313" key="1">
    <source>
        <dbReference type="EMBL" id="KAJ9119883.1"/>
    </source>
</evidence>
<keyword evidence="2" id="KW-1185">Reference proteome</keyword>
<comment type="caution">
    <text evidence="1">The sequence shown here is derived from an EMBL/GenBank/DDBJ whole genome shotgun (WGS) entry which is preliminary data.</text>
</comment>
<dbReference type="EMBL" id="JASBWV010000023">
    <property type="protein sequence ID" value="KAJ9119883.1"/>
    <property type="molecule type" value="Genomic_DNA"/>
</dbReference>
<accession>A0ACC2X8F2</accession>
<sequence length="1935" mass="214421">MCPIRELRYAVQYPTFKTSLNLLTLEALLFAHVRYLRTPLTPFGSPSAEAKSQVDSGKVTIRTTNGKGKTNDLTIDLKETETQFALEVSERLGISEAESAILCRRFKKDEAGLLDDMATTAAATTLQSSLLSKSGKFKPTRTQTMDTMVLVTKYYFQEVLAICDLLTTLIRTASLNVEDVTDFLQSEDEEGTMDVETRKAKVKAIAQSVLAEVVGDSPSAFIQSLFMDFAKAAQTPATMKYGKDIAKEWALHYLQIQTALLEALFIYVFWNSTSVMKADLSLGLIQGVLGSAFGAHQVNQRLIDMLPRTDTAFYLDKIQGLLGLVCIEASGLSSLQNGAIQMSDLSLDTVEMTDSAQLHLLQSRNHIVQLHHSLGEASSDCTSREPFPLLLLGWASILSQLPDYLQPEDQAVSDVPTFQRVATAALAPEFNLFERWSRMQSGALLRRLEYGAEDELDSVSYKETFHALLMALSTLVRASYVKNLDGLLEVWATLFGNGSSSSTAALCNLFWENAADHSSKGEILEAVNFPLYPLQSIKLLQSLAGMGSQEVPDDSWNPEEAGKAANFSYQWLNSTRYLTLVLPEDEDGDDNFKRVQEDNGSYARFTRSDIELPGGLTIPSGSRGIELNRVNDKPIIIKWATSINGWHILLSIMREAAGLDSPSRYTWADFGVSVTPDALLAAGLSFISRLVVADSHIGRDLLDFNQNSRKDVIDIVFWAIGNRQIASSRDPTHTIIMSSALNLATSFVGIKSGRLWIEVQQMGLFPTNTQGNKSAVGQMIVDKEAKSGDYASTLCMLRLILAMTRNTINGQFETDYRYVHSKSDFLGTIVRFMHHSIWTRYTAWRYSHLTHRAEIGVLLCDIYNKIASGPTFLATFTLDHTLHPLTGVNSVLLDKLIQNPSPFDFDPLFQILTQPKRLLDSLQRHNRHAETFAIEKTLLHGLTLATTFIRVASQIYRSGTGLPTILSMTFSASAGADAKEHYHLINILFDYIFSSSFQFATATAAAGLLNQLAAVPSAEDGSLSLLPCLREPRLISRDLRSVLQDMARPVALRRELWSLLVTASQHQTGFASLCLDPRSIFIYGPGQLEETHSDTILHDVINLIMNWKTSWDSDTTSLLSPMRIMEIVYTEHPQIAAIGTCGDHVKLWDSIYEMAAEPQATAPLISIQLLNDEEDRTSLVKDVVRYSARRRMRSSAIRIFGAILERLEPTETTENRNASEKAAFRLVNEADDYRLVVAEAGQNSCQPLAMSDNLANIQKRLWHCDIQQLTSPAYDDSLNFGENYNFNIDAIISTIEDITLATTVTKQLVAVNLYWSEMKADTSFSAAVDLLTSNANAFAAQYSITASAAKAVQGIILESSREDRAGDFMLAVQMERYHIIESLLQTVWMGEWNSEPSWLTDCVQALSMLCDHPVFSPTTLAKTSNSYLQTTILDSSVYLLCVAHSNVAWEDSKVLTTLRPALRRIAAFATEILSDIMLTLTTTATSVSLENAEKVIAIYDMFASDDRLFGVLVHILDEHGVVKRSCEILSQLDLSSTARGDHVRIYRILLELHRVVGQTATGASRLSAADTLWTYSGSSLAEITSTQRSGGTDTLELKSLWSKMLGNIARMLRNLPYITQIVTAEVLPFLNRVNPRIRSAMEWELHGESSLAGLSELTALLEILQHVVTVAADDVEVKMSILNDYAIPLLRLLRAVTNAINKPNLVHTYLEHGIDDDLALTSASVTAVVDKETLSILHCLIAAADIIVVIIRDLTCVLPSLSTDSSSVKILLDMDSALQDVDLSQFKNKAISRGESSLVFGLPVLSEEIVKENIARTRECGLIVTVVQAVTRHERDLAEEQLEKMESERKKADNSGDSLLAIAEEKKIKAGRRRARQDLRVGHPHGNPLRANVLTFELSQDVNERIRRTMSTEKSQVAQICSDFLAERGGDLSSW</sequence>
<proteinExistence type="predicted"/>
<dbReference type="Proteomes" id="UP001234202">
    <property type="component" value="Unassembled WGS sequence"/>
</dbReference>
<protein>
    <submittedName>
        <fullName evidence="1">Uncharacterized protein</fullName>
    </submittedName>
</protein>
<gene>
    <name evidence="1" type="ORF">QFC24_005597</name>
</gene>
<evidence type="ECO:0000313" key="2">
    <source>
        <dbReference type="Proteomes" id="UP001234202"/>
    </source>
</evidence>
<name>A0ACC2X8F2_9TREE</name>
<reference evidence="1" key="1">
    <citation type="submission" date="2023-04" db="EMBL/GenBank/DDBJ databases">
        <title>Draft Genome sequencing of Naganishia species isolated from polar environments using Oxford Nanopore Technology.</title>
        <authorList>
            <person name="Leo P."/>
            <person name="Venkateswaran K."/>
        </authorList>
    </citation>
    <scope>NUCLEOTIDE SEQUENCE</scope>
    <source>
        <strain evidence="1">DBVPG 5303</strain>
    </source>
</reference>
<organism evidence="1 2">
    <name type="scientific">Naganishia onofrii</name>
    <dbReference type="NCBI Taxonomy" id="1851511"/>
    <lineage>
        <taxon>Eukaryota</taxon>
        <taxon>Fungi</taxon>
        <taxon>Dikarya</taxon>
        <taxon>Basidiomycota</taxon>
        <taxon>Agaricomycotina</taxon>
        <taxon>Tremellomycetes</taxon>
        <taxon>Filobasidiales</taxon>
        <taxon>Filobasidiaceae</taxon>
        <taxon>Naganishia</taxon>
    </lineage>
</organism>